<dbReference type="PROSITE" id="PS50878">
    <property type="entry name" value="RT_POL"/>
    <property type="match status" value="1"/>
</dbReference>
<comment type="caution">
    <text evidence="2">The sequence shown here is derived from an EMBL/GenBank/DDBJ whole genome shotgun (WGS) entry which is preliminary data.</text>
</comment>
<dbReference type="Pfam" id="PF00078">
    <property type="entry name" value="RVT_1"/>
    <property type="match status" value="1"/>
</dbReference>
<feature type="domain" description="Reverse transcriptase" evidence="1">
    <location>
        <begin position="1"/>
        <end position="122"/>
    </location>
</feature>
<dbReference type="SUPFAM" id="SSF56672">
    <property type="entry name" value="DNA/RNA polymerases"/>
    <property type="match status" value="1"/>
</dbReference>
<protein>
    <recommendedName>
        <fullName evidence="1">Reverse transcriptase domain-containing protein</fullName>
    </recommendedName>
</protein>
<dbReference type="AlphaFoldDB" id="A0A150GVM4"/>
<proteinExistence type="predicted"/>
<evidence type="ECO:0000259" key="1">
    <source>
        <dbReference type="PROSITE" id="PS50878"/>
    </source>
</evidence>
<dbReference type="Proteomes" id="UP000075714">
    <property type="component" value="Unassembled WGS sequence"/>
</dbReference>
<dbReference type="STRING" id="33097.A0A150GVM4"/>
<evidence type="ECO:0000313" key="3">
    <source>
        <dbReference type="Proteomes" id="UP000075714"/>
    </source>
</evidence>
<reference evidence="3" key="1">
    <citation type="journal article" date="2016" name="Nat. Commun.">
        <title>The Gonium pectorale genome demonstrates co-option of cell cycle regulation during the evolution of multicellularity.</title>
        <authorList>
            <person name="Hanschen E.R."/>
            <person name="Marriage T.N."/>
            <person name="Ferris P.J."/>
            <person name="Hamaji T."/>
            <person name="Toyoda A."/>
            <person name="Fujiyama A."/>
            <person name="Neme R."/>
            <person name="Noguchi H."/>
            <person name="Minakuchi Y."/>
            <person name="Suzuki M."/>
            <person name="Kawai-Toyooka H."/>
            <person name="Smith D.R."/>
            <person name="Sparks H."/>
            <person name="Anderson J."/>
            <person name="Bakaric R."/>
            <person name="Luria V."/>
            <person name="Karger A."/>
            <person name="Kirschner M.W."/>
            <person name="Durand P.M."/>
            <person name="Michod R.E."/>
            <person name="Nozaki H."/>
            <person name="Olson B.J."/>
        </authorList>
    </citation>
    <scope>NUCLEOTIDE SEQUENCE [LARGE SCALE GENOMIC DNA]</scope>
    <source>
        <strain evidence="3">NIES-2863</strain>
    </source>
</reference>
<dbReference type="InterPro" id="IPR043502">
    <property type="entry name" value="DNA/RNA_pol_sf"/>
</dbReference>
<name>A0A150GVM4_GONPE</name>
<sequence>MPLRFTDGVIKVLYKKGDPTAPGNYRPISLLNTDYRILAKALATRLGPALSAAISAEQTAFLPGSLIGSNIFALRHLPHLLRRQGRSAIVAFLDFAKAYDTVHRDFLLAAMEELGATEQLRN</sequence>
<organism evidence="2 3">
    <name type="scientific">Gonium pectorale</name>
    <name type="common">Green alga</name>
    <dbReference type="NCBI Taxonomy" id="33097"/>
    <lineage>
        <taxon>Eukaryota</taxon>
        <taxon>Viridiplantae</taxon>
        <taxon>Chlorophyta</taxon>
        <taxon>core chlorophytes</taxon>
        <taxon>Chlorophyceae</taxon>
        <taxon>CS clade</taxon>
        <taxon>Chlamydomonadales</taxon>
        <taxon>Volvocaceae</taxon>
        <taxon>Gonium</taxon>
    </lineage>
</organism>
<keyword evidence="3" id="KW-1185">Reference proteome</keyword>
<dbReference type="InterPro" id="IPR000477">
    <property type="entry name" value="RT_dom"/>
</dbReference>
<accession>A0A150GVM4</accession>
<dbReference type="PANTHER" id="PTHR19446">
    <property type="entry name" value="REVERSE TRANSCRIPTASES"/>
    <property type="match status" value="1"/>
</dbReference>
<dbReference type="OrthoDB" id="536038at2759"/>
<dbReference type="EMBL" id="LSYV01000007">
    <property type="protein sequence ID" value="KXZ53738.1"/>
    <property type="molecule type" value="Genomic_DNA"/>
</dbReference>
<gene>
    <name evidence="2" type="ORF">GPECTOR_6g655</name>
</gene>
<evidence type="ECO:0000313" key="2">
    <source>
        <dbReference type="EMBL" id="KXZ53738.1"/>
    </source>
</evidence>
<dbReference type="CDD" id="cd01650">
    <property type="entry name" value="RT_nLTR_like"/>
    <property type="match status" value="1"/>
</dbReference>